<reference evidence="4" key="4">
    <citation type="journal article" date="2008" name="Nucleic Acids Res.">
        <title>The rice annotation project database (RAP-DB): 2008 update.</title>
        <authorList>
            <consortium name="The rice annotation project (RAP)"/>
        </authorList>
    </citation>
    <scope>GENOME REANNOTATION</scope>
    <source>
        <strain evidence="4">cv. Nipponbare</strain>
    </source>
</reference>
<evidence type="ECO:0000313" key="4">
    <source>
        <dbReference type="Proteomes" id="UP000000763"/>
    </source>
</evidence>
<dbReference type="EMBL" id="AP006855">
    <property type="protein sequence ID" value="BAD46693.1"/>
    <property type="molecule type" value="Genomic_DNA"/>
</dbReference>
<gene>
    <name evidence="3" type="ORF">OSJNOa178M01.3</name>
    <name evidence="2" type="ORF">P0669G04.1</name>
</gene>
<evidence type="ECO:0000256" key="1">
    <source>
        <dbReference type="SAM" id="MobiDB-lite"/>
    </source>
</evidence>
<name>Q64MB2_ORYSJ</name>
<protein>
    <submittedName>
        <fullName evidence="3">Uncharacterized protein</fullName>
    </submittedName>
</protein>
<reference evidence="3" key="2">
    <citation type="submission" date="2004-05" db="EMBL/GenBank/DDBJ databases">
        <title>Oryza sativa nipponbare(GA3) genomic DNA, chromosome 9, fosmid clone:OSJNOa178M01.</title>
        <authorList>
            <person name="Sasaki T."/>
            <person name="Matsumoto T."/>
            <person name="Fujisawa M."/>
        </authorList>
    </citation>
    <scope>NUCLEOTIDE SEQUENCE</scope>
</reference>
<dbReference type="AlphaFoldDB" id="Q64MB2"/>
<feature type="compositionally biased region" description="Low complexity" evidence="1">
    <location>
        <begin position="134"/>
        <end position="145"/>
    </location>
</feature>
<dbReference type="Proteomes" id="UP000000763">
    <property type="component" value="Chromosome 9"/>
</dbReference>
<evidence type="ECO:0000313" key="3">
    <source>
        <dbReference type="EMBL" id="BAD46693.1"/>
    </source>
</evidence>
<reference evidence="4" key="3">
    <citation type="journal article" date="2005" name="Nature">
        <title>The map-based sequence of the rice genome.</title>
        <authorList>
            <consortium name="International rice genome sequencing project (IRGSP)"/>
            <person name="Matsumoto T."/>
            <person name="Wu J."/>
            <person name="Kanamori H."/>
            <person name="Katayose Y."/>
            <person name="Fujisawa M."/>
            <person name="Namiki N."/>
            <person name="Mizuno H."/>
            <person name="Yamamoto K."/>
            <person name="Antonio B.A."/>
            <person name="Baba T."/>
            <person name="Sakata K."/>
            <person name="Nagamura Y."/>
            <person name="Aoki H."/>
            <person name="Arikawa K."/>
            <person name="Arita K."/>
            <person name="Bito T."/>
            <person name="Chiden Y."/>
            <person name="Fujitsuka N."/>
            <person name="Fukunaka R."/>
            <person name="Hamada M."/>
            <person name="Harada C."/>
            <person name="Hayashi A."/>
            <person name="Hijishita S."/>
            <person name="Honda M."/>
            <person name="Hosokawa S."/>
            <person name="Ichikawa Y."/>
            <person name="Idonuma A."/>
            <person name="Iijima M."/>
            <person name="Ikeda M."/>
            <person name="Ikeno M."/>
            <person name="Ito K."/>
            <person name="Ito S."/>
            <person name="Ito T."/>
            <person name="Ito Y."/>
            <person name="Ito Y."/>
            <person name="Iwabuchi A."/>
            <person name="Kamiya K."/>
            <person name="Karasawa W."/>
            <person name="Kurita K."/>
            <person name="Katagiri S."/>
            <person name="Kikuta A."/>
            <person name="Kobayashi H."/>
            <person name="Kobayashi N."/>
            <person name="Machita K."/>
            <person name="Maehara T."/>
            <person name="Masukawa M."/>
            <person name="Mizubayashi T."/>
            <person name="Mukai Y."/>
            <person name="Nagasaki H."/>
            <person name="Nagata Y."/>
            <person name="Naito S."/>
            <person name="Nakashima M."/>
            <person name="Nakama Y."/>
            <person name="Nakamichi Y."/>
            <person name="Nakamura M."/>
            <person name="Meguro A."/>
            <person name="Negishi M."/>
            <person name="Ohta I."/>
            <person name="Ohta T."/>
            <person name="Okamoto M."/>
            <person name="Ono N."/>
            <person name="Saji S."/>
            <person name="Sakaguchi M."/>
            <person name="Sakai K."/>
            <person name="Shibata M."/>
            <person name="Shimokawa T."/>
            <person name="Song J."/>
            <person name="Takazaki Y."/>
            <person name="Terasawa K."/>
            <person name="Tsugane M."/>
            <person name="Tsuji K."/>
            <person name="Ueda S."/>
            <person name="Waki K."/>
            <person name="Yamagata H."/>
            <person name="Yamamoto M."/>
            <person name="Yamamoto S."/>
            <person name="Yamane H."/>
            <person name="Yoshiki S."/>
            <person name="Yoshihara R."/>
            <person name="Yukawa K."/>
            <person name="Zhong H."/>
            <person name="Yano M."/>
            <person name="Yuan Q."/>
            <person name="Ouyang S."/>
            <person name="Liu J."/>
            <person name="Jones K.M."/>
            <person name="Gansberger K."/>
            <person name="Moffat K."/>
            <person name="Hill J."/>
            <person name="Bera J."/>
            <person name="Fadrosh D."/>
            <person name="Jin S."/>
            <person name="Johri S."/>
            <person name="Kim M."/>
            <person name="Overton L."/>
            <person name="Reardon M."/>
            <person name="Tsitrin T."/>
            <person name="Vuong H."/>
            <person name="Weaver B."/>
            <person name="Ciecko A."/>
            <person name="Tallon L."/>
            <person name="Jackson J."/>
            <person name="Pai G."/>
            <person name="Aken S.V."/>
            <person name="Utterback T."/>
            <person name="Reidmuller S."/>
            <person name="Feldblyum T."/>
            <person name="Hsiao J."/>
            <person name="Zismann V."/>
            <person name="Iobst S."/>
            <person name="de Vazeille A.R."/>
            <person name="Buell C.R."/>
            <person name="Ying K."/>
            <person name="Li Y."/>
            <person name="Lu T."/>
            <person name="Huang Y."/>
            <person name="Zhao Q."/>
            <person name="Feng Q."/>
            <person name="Zhang L."/>
            <person name="Zhu J."/>
            <person name="Weng Q."/>
            <person name="Mu J."/>
            <person name="Lu Y."/>
            <person name="Fan D."/>
            <person name="Liu Y."/>
            <person name="Guan J."/>
            <person name="Zhang Y."/>
            <person name="Yu S."/>
            <person name="Liu X."/>
            <person name="Zhang Y."/>
            <person name="Hong G."/>
            <person name="Han B."/>
            <person name="Choisne N."/>
            <person name="Demange N."/>
            <person name="Orjeda G."/>
            <person name="Samain S."/>
            <person name="Cattolico L."/>
            <person name="Pelletier E."/>
            <person name="Couloux A."/>
            <person name="Segurens B."/>
            <person name="Wincker P."/>
            <person name="D'Hont A."/>
            <person name="Scarpelli C."/>
            <person name="Weissenbach J."/>
            <person name="Salanoubat M."/>
            <person name="Quetier F."/>
            <person name="Yu Y."/>
            <person name="Kim H.R."/>
            <person name="Rambo T."/>
            <person name="Currie J."/>
            <person name="Collura K."/>
            <person name="Luo M."/>
            <person name="Yang T."/>
            <person name="Ammiraju J.S.S."/>
            <person name="Engler F."/>
            <person name="Soderlund C."/>
            <person name="Wing R.A."/>
            <person name="Palmer L.E."/>
            <person name="de la Bastide M."/>
            <person name="Spiegel L."/>
            <person name="Nascimento L."/>
            <person name="Zutavern T."/>
            <person name="O'Shaughnessy A."/>
            <person name="Dike S."/>
            <person name="Dedhia N."/>
            <person name="Preston R."/>
            <person name="Balija V."/>
            <person name="McCombie W.R."/>
            <person name="Chow T."/>
            <person name="Chen H."/>
            <person name="Chung M."/>
            <person name="Chen C."/>
            <person name="Shaw J."/>
            <person name="Wu H."/>
            <person name="Hsiao K."/>
            <person name="Chao Y."/>
            <person name="Chu M."/>
            <person name="Cheng C."/>
            <person name="Hour A."/>
            <person name="Lee P."/>
            <person name="Lin S."/>
            <person name="Lin Y."/>
            <person name="Liou J."/>
            <person name="Liu S."/>
            <person name="Hsing Y."/>
            <person name="Raghuvanshi S."/>
            <person name="Mohanty A."/>
            <person name="Bharti A.K."/>
            <person name="Gaur A."/>
            <person name="Gupta V."/>
            <person name="Kumar D."/>
            <person name="Ravi V."/>
            <person name="Vij S."/>
            <person name="Kapur A."/>
            <person name="Khurana P."/>
            <person name="Khurana P."/>
            <person name="Khurana J.P."/>
            <person name="Tyagi A.K."/>
            <person name="Gaikwad K."/>
            <person name="Singh A."/>
            <person name="Dalal V."/>
            <person name="Srivastava S."/>
            <person name="Dixit A."/>
            <person name="Pal A.K."/>
            <person name="Ghazi I.A."/>
            <person name="Yadav M."/>
            <person name="Pandit A."/>
            <person name="Bhargava A."/>
            <person name="Sureshbabu K."/>
            <person name="Batra K."/>
            <person name="Sharma T.R."/>
            <person name="Mohapatra T."/>
            <person name="Singh N.K."/>
            <person name="Messing J."/>
            <person name="Nelson A.B."/>
            <person name="Fuks G."/>
            <person name="Kavchok S."/>
            <person name="Keizer G."/>
            <person name="Linton E."/>
            <person name="Llaca V."/>
            <person name="Song R."/>
            <person name="Tanyolac B."/>
            <person name="Young S."/>
            <person name="Ho-Il K."/>
            <person name="Hahn J.H."/>
            <person name="Sangsakoo G."/>
            <person name="Vanavichit A."/>
            <person name="de Mattos Luiz.A.T."/>
            <person name="Zimmer P.D."/>
            <person name="Malone G."/>
            <person name="Dellagostin O."/>
            <person name="de Oliveira A.C."/>
            <person name="Bevan M."/>
            <person name="Bancroft I."/>
            <person name="Minx P."/>
            <person name="Cordum H."/>
            <person name="Wilson R."/>
            <person name="Cheng Z."/>
            <person name="Jin W."/>
            <person name="Jiang J."/>
            <person name="Leong S.A."/>
            <person name="Iwama H."/>
            <person name="Gojobori T."/>
            <person name="Itoh T."/>
            <person name="Niimura Y."/>
            <person name="Fujii Y."/>
            <person name="Habara T."/>
            <person name="Sakai H."/>
            <person name="Sato Y."/>
            <person name="Wilson G."/>
            <person name="Kumar K."/>
            <person name="McCouch S."/>
            <person name="Juretic N."/>
            <person name="Hoen D."/>
            <person name="Wright S."/>
            <person name="Bruskiewich R."/>
            <person name="Bureau T."/>
            <person name="Miyao A."/>
            <person name="Hirochika H."/>
            <person name="Nishikawa T."/>
            <person name="Kadowaki K."/>
            <person name="Sugiura M."/>
            <person name="Burr B."/>
            <person name="Sasaki T."/>
        </authorList>
    </citation>
    <scope>NUCLEOTIDE SEQUENCE [LARGE SCALE GENOMIC DNA]</scope>
    <source>
        <strain evidence="4">cv. Nipponbare</strain>
    </source>
</reference>
<feature type="region of interest" description="Disordered" evidence="1">
    <location>
        <begin position="217"/>
        <end position="241"/>
    </location>
</feature>
<organism evidence="3 4">
    <name type="scientific">Oryza sativa subsp. japonica</name>
    <name type="common">Rice</name>
    <dbReference type="NCBI Taxonomy" id="39947"/>
    <lineage>
        <taxon>Eukaryota</taxon>
        <taxon>Viridiplantae</taxon>
        <taxon>Streptophyta</taxon>
        <taxon>Embryophyta</taxon>
        <taxon>Tracheophyta</taxon>
        <taxon>Spermatophyta</taxon>
        <taxon>Magnoliopsida</taxon>
        <taxon>Liliopsida</taxon>
        <taxon>Poales</taxon>
        <taxon>Poaceae</taxon>
        <taxon>BOP clade</taxon>
        <taxon>Oryzoideae</taxon>
        <taxon>Oryzeae</taxon>
        <taxon>Oryzinae</taxon>
        <taxon>Oryza</taxon>
        <taxon>Oryza sativa</taxon>
    </lineage>
</organism>
<evidence type="ECO:0000313" key="2">
    <source>
        <dbReference type="EMBL" id="BAD46669.1"/>
    </source>
</evidence>
<reference evidence="2" key="1">
    <citation type="submission" date="2003-01" db="EMBL/GenBank/DDBJ databases">
        <title>Oryza sativa nipponbare(GA3) genomic DNA, chromosome 9, PAC clone:P0669G04.</title>
        <authorList>
            <person name="Sasaki T."/>
            <person name="Matsumoto T."/>
            <person name="Katayose Y."/>
        </authorList>
    </citation>
    <scope>NUCLEOTIDE SEQUENCE</scope>
</reference>
<feature type="region of interest" description="Disordered" evidence="1">
    <location>
        <begin position="97"/>
        <end position="164"/>
    </location>
</feature>
<sequence length="241" mass="25552">MKKRKNGKLNRALKTRSLVVFLQNKNNPHPFPQTLAATIPLPPLLSLRSLSCPSDGRRRRRVPSPHPLLPAVGDLPRALPTASCCCRRAVVLPSPSSRSRAASAIEEAGTVGSGDSGLLAGRSGRPEARGSQEPPSTLLPLCPALPLSPSPSPSPSPSCSFPDQRMPAIRRPRTCVWDVEETGNHWIQEVGEPIWRGSCMICGIGVPFRTAADGAWGSSPGDRAGPPLPVRPGTLGEVLSP</sequence>
<accession>Q64MB2</accession>
<proteinExistence type="predicted"/>
<dbReference type="EMBL" id="AP006175">
    <property type="protein sequence ID" value="BAD46669.1"/>
    <property type="molecule type" value="Genomic_DNA"/>
</dbReference>
<feature type="compositionally biased region" description="Pro residues" evidence="1">
    <location>
        <begin position="146"/>
        <end position="156"/>
    </location>
</feature>